<dbReference type="EMBL" id="SNSC02000006">
    <property type="protein sequence ID" value="TID23577.1"/>
    <property type="molecule type" value="Genomic_DNA"/>
</dbReference>
<gene>
    <name evidence="2" type="ORF">E6O75_ATG03213</name>
</gene>
<sequence>MSRSQIYFQNAPLGKTGRIVQGIARGTQILFGSIIAIILGKTLGEAWHYKAGWHHFWGFSCAIASASSLGAMALCSNTVQSYCYFLADGLFLTMWFVVAAIFGSAYFPFSEQELPLNKGTTGPSMTTMRAVSVLNVVVMVAWACTFGMLIWHFVRVKKAMKSGRLA</sequence>
<proteinExistence type="predicted"/>
<keyword evidence="1" id="KW-0812">Transmembrane</keyword>
<feature type="transmembrane region" description="Helical" evidence="1">
    <location>
        <begin position="23"/>
        <end position="44"/>
    </location>
</feature>
<feature type="transmembrane region" description="Helical" evidence="1">
    <location>
        <begin position="82"/>
        <end position="109"/>
    </location>
</feature>
<comment type="caution">
    <text evidence="2">The sequence shown here is derived from an EMBL/GenBank/DDBJ whole genome shotgun (WGS) entry which is preliminary data.</text>
</comment>
<dbReference type="AlphaFoldDB" id="A0A4Z1P450"/>
<keyword evidence="1" id="KW-0472">Membrane</keyword>
<accession>A0A4Z1P450</accession>
<evidence type="ECO:0000313" key="3">
    <source>
        <dbReference type="Proteomes" id="UP000298493"/>
    </source>
</evidence>
<organism evidence="2 3">
    <name type="scientific">Venturia nashicola</name>
    <dbReference type="NCBI Taxonomy" id="86259"/>
    <lineage>
        <taxon>Eukaryota</taxon>
        <taxon>Fungi</taxon>
        <taxon>Dikarya</taxon>
        <taxon>Ascomycota</taxon>
        <taxon>Pezizomycotina</taxon>
        <taxon>Dothideomycetes</taxon>
        <taxon>Pleosporomycetidae</taxon>
        <taxon>Venturiales</taxon>
        <taxon>Venturiaceae</taxon>
        <taxon>Venturia</taxon>
    </lineage>
</organism>
<evidence type="ECO:0008006" key="4">
    <source>
        <dbReference type="Google" id="ProtNLM"/>
    </source>
</evidence>
<feature type="transmembrane region" description="Helical" evidence="1">
    <location>
        <begin position="56"/>
        <end position="75"/>
    </location>
</feature>
<keyword evidence="1" id="KW-1133">Transmembrane helix</keyword>
<reference evidence="2 3" key="1">
    <citation type="submission" date="2019-04" db="EMBL/GenBank/DDBJ databases">
        <title>High contiguity whole genome sequence and gene annotation resource for two Venturia nashicola isolates.</title>
        <authorList>
            <person name="Prokchorchik M."/>
            <person name="Won K."/>
            <person name="Lee Y."/>
            <person name="Choi E.D."/>
            <person name="Segonzac C."/>
            <person name="Sohn K.H."/>
        </authorList>
    </citation>
    <scope>NUCLEOTIDE SEQUENCE [LARGE SCALE GENOMIC DNA]</scope>
    <source>
        <strain evidence="2 3">PRI2</strain>
    </source>
</reference>
<name>A0A4Z1P450_9PEZI</name>
<dbReference type="Proteomes" id="UP000298493">
    <property type="component" value="Unassembled WGS sequence"/>
</dbReference>
<evidence type="ECO:0000256" key="1">
    <source>
        <dbReference type="SAM" id="Phobius"/>
    </source>
</evidence>
<keyword evidence="3" id="KW-1185">Reference proteome</keyword>
<feature type="transmembrane region" description="Helical" evidence="1">
    <location>
        <begin position="129"/>
        <end position="154"/>
    </location>
</feature>
<protein>
    <recommendedName>
        <fullName evidence="4">MARVEL domain-containing protein</fullName>
    </recommendedName>
</protein>
<evidence type="ECO:0000313" key="2">
    <source>
        <dbReference type="EMBL" id="TID23577.1"/>
    </source>
</evidence>